<dbReference type="CDD" id="cd00082">
    <property type="entry name" value="HisKA"/>
    <property type="match status" value="1"/>
</dbReference>
<dbReference type="AlphaFoldDB" id="A0A502CLK8"/>
<dbReference type="EMBL" id="RCZM01000007">
    <property type="protein sequence ID" value="TPG13440.1"/>
    <property type="molecule type" value="Genomic_DNA"/>
</dbReference>
<dbReference type="FunFam" id="3.30.565.10:FF:000006">
    <property type="entry name" value="Sensor histidine kinase WalK"/>
    <property type="match status" value="1"/>
</dbReference>
<keyword evidence="4" id="KW-0597">Phosphoprotein</keyword>
<dbReference type="EC" id="2.7.13.3" evidence="3"/>
<dbReference type="SUPFAM" id="SSF47384">
    <property type="entry name" value="Homodimeric domain of signal transducing histidine kinase"/>
    <property type="match status" value="1"/>
</dbReference>
<dbReference type="PRINTS" id="PR00344">
    <property type="entry name" value="BCTRLSENSOR"/>
</dbReference>
<name>A0A502CLK8_9MICO</name>
<evidence type="ECO:0000313" key="11">
    <source>
        <dbReference type="Proteomes" id="UP000317722"/>
    </source>
</evidence>
<sequence>MFTIPGPDGRRVTRADTRHRMACVKGAARTRRAHPRVPRRMARPIFEAQHRMTLLDQFLAESESVAAALVEDDGTILESNLALGHLVGSTPSLHEIVVPAQRAILTTLLTEAGPGWHFVQAGLVRSSGDVVDCRIWAVVHRDRILVLAEPLRRPGEKLNALLLELNDDLLKARRELGAKNRRLRELDELKNMFLASATHDLKTPLTSILGYAEMLGEERLPAGARGMALTIENSAHRLLVMINDLLGAASIMTGELKLERSQTDLVSVVRQAVDGIRPAARAGHVTITQGGTESAKALVDERRVLQTLDNLLSNAVKYSPQGGQVTITCQTEGHDVSITVADTGIGIPASDLKQLFGRYFRASTALDRGIEGTGLGLANARSFAEAHGGRLTCTSEPGVGSTFTLVLPHG</sequence>
<dbReference type="SMART" id="SM00387">
    <property type="entry name" value="HATPase_c"/>
    <property type="match status" value="1"/>
</dbReference>
<evidence type="ECO:0000256" key="6">
    <source>
        <dbReference type="ARBA" id="ARBA00022777"/>
    </source>
</evidence>
<dbReference type="InterPro" id="IPR036890">
    <property type="entry name" value="HATPase_C_sf"/>
</dbReference>
<evidence type="ECO:0000256" key="3">
    <source>
        <dbReference type="ARBA" id="ARBA00012438"/>
    </source>
</evidence>
<dbReference type="Pfam" id="PF00512">
    <property type="entry name" value="HisKA"/>
    <property type="match status" value="1"/>
</dbReference>
<dbReference type="InterPro" id="IPR005467">
    <property type="entry name" value="His_kinase_dom"/>
</dbReference>
<dbReference type="Pfam" id="PF02518">
    <property type="entry name" value="HATPase_c"/>
    <property type="match status" value="1"/>
</dbReference>
<dbReference type="SUPFAM" id="SSF55874">
    <property type="entry name" value="ATPase domain of HSP90 chaperone/DNA topoisomerase II/histidine kinase"/>
    <property type="match status" value="1"/>
</dbReference>
<evidence type="ECO:0000259" key="9">
    <source>
        <dbReference type="PROSITE" id="PS50109"/>
    </source>
</evidence>
<reference evidence="10 11" key="1">
    <citation type="journal article" date="2019" name="Environ. Microbiol.">
        <title>Species interactions and distinct microbial communities in high Arctic permafrost affected cryosols are associated with the CH4 and CO2 gas fluxes.</title>
        <authorList>
            <person name="Altshuler I."/>
            <person name="Hamel J."/>
            <person name="Turney S."/>
            <person name="Magnuson E."/>
            <person name="Levesque R."/>
            <person name="Greer C."/>
            <person name="Whyte L.G."/>
        </authorList>
    </citation>
    <scope>NUCLEOTIDE SEQUENCE [LARGE SCALE GENOMIC DNA]</scope>
    <source>
        <strain evidence="10 11">S9.3A</strain>
    </source>
</reference>
<evidence type="ECO:0000256" key="4">
    <source>
        <dbReference type="ARBA" id="ARBA00022553"/>
    </source>
</evidence>
<evidence type="ECO:0000256" key="8">
    <source>
        <dbReference type="SAM" id="Coils"/>
    </source>
</evidence>
<organism evidence="10 11">
    <name type="scientific">Pedococcus bigeumensis</name>
    <dbReference type="NCBI Taxonomy" id="433644"/>
    <lineage>
        <taxon>Bacteria</taxon>
        <taxon>Bacillati</taxon>
        <taxon>Actinomycetota</taxon>
        <taxon>Actinomycetes</taxon>
        <taxon>Micrococcales</taxon>
        <taxon>Intrasporangiaceae</taxon>
        <taxon>Pedococcus</taxon>
    </lineage>
</organism>
<evidence type="ECO:0000256" key="1">
    <source>
        <dbReference type="ARBA" id="ARBA00000085"/>
    </source>
</evidence>
<keyword evidence="11" id="KW-1185">Reference proteome</keyword>
<dbReference type="Gene3D" id="1.10.287.130">
    <property type="match status" value="1"/>
</dbReference>
<evidence type="ECO:0000256" key="7">
    <source>
        <dbReference type="ARBA" id="ARBA00023012"/>
    </source>
</evidence>
<dbReference type="InterPro" id="IPR050736">
    <property type="entry name" value="Sensor_HK_Regulatory"/>
</dbReference>
<dbReference type="InterPro" id="IPR003661">
    <property type="entry name" value="HisK_dim/P_dom"/>
</dbReference>
<dbReference type="InterPro" id="IPR003594">
    <property type="entry name" value="HATPase_dom"/>
</dbReference>
<dbReference type="Gene3D" id="3.30.565.10">
    <property type="entry name" value="Histidine kinase-like ATPase, C-terminal domain"/>
    <property type="match status" value="1"/>
</dbReference>
<feature type="domain" description="Histidine kinase" evidence="9">
    <location>
        <begin position="196"/>
        <end position="410"/>
    </location>
</feature>
<keyword evidence="8" id="KW-0175">Coiled coil</keyword>
<dbReference type="PANTHER" id="PTHR43711:SF1">
    <property type="entry name" value="HISTIDINE KINASE 1"/>
    <property type="match status" value="1"/>
</dbReference>
<dbReference type="PROSITE" id="PS50109">
    <property type="entry name" value="HIS_KIN"/>
    <property type="match status" value="1"/>
</dbReference>
<dbReference type="CDD" id="cd00075">
    <property type="entry name" value="HATPase"/>
    <property type="match status" value="1"/>
</dbReference>
<dbReference type="GO" id="GO:0000155">
    <property type="term" value="F:phosphorelay sensor kinase activity"/>
    <property type="evidence" value="ECO:0007669"/>
    <property type="project" value="InterPro"/>
</dbReference>
<comment type="subcellular location">
    <subcellularLocation>
        <location evidence="2">Cell membrane</location>
    </subcellularLocation>
</comment>
<evidence type="ECO:0000256" key="2">
    <source>
        <dbReference type="ARBA" id="ARBA00004236"/>
    </source>
</evidence>
<comment type="catalytic activity">
    <reaction evidence="1">
        <text>ATP + protein L-histidine = ADP + protein N-phospho-L-histidine.</text>
        <dbReference type="EC" id="2.7.13.3"/>
    </reaction>
</comment>
<dbReference type="GO" id="GO:0005886">
    <property type="term" value="C:plasma membrane"/>
    <property type="evidence" value="ECO:0007669"/>
    <property type="project" value="UniProtKB-SubCell"/>
</dbReference>
<comment type="caution">
    <text evidence="10">The sequence shown here is derived from an EMBL/GenBank/DDBJ whole genome shotgun (WGS) entry which is preliminary data.</text>
</comment>
<evidence type="ECO:0000313" key="10">
    <source>
        <dbReference type="EMBL" id="TPG13440.1"/>
    </source>
</evidence>
<accession>A0A502CLK8</accession>
<keyword evidence="7" id="KW-0902">Two-component regulatory system</keyword>
<dbReference type="SMART" id="SM00388">
    <property type="entry name" value="HisKA"/>
    <property type="match status" value="1"/>
</dbReference>
<dbReference type="InterPro" id="IPR036097">
    <property type="entry name" value="HisK_dim/P_sf"/>
</dbReference>
<feature type="coiled-coil region" evidence="8">
    <location>
        <begin position="155"/>
        <end position="189"/>
    </location>
</feature>
<keyword evidence="6 10" id="KW-0418">Kinase</keyword>
<keyword evidence="5" id="KW-0808">Transferase</keyword>
<dbReference type="InterPro" id="IPR004358">
    <property type="entry name" value="Sig_transdc_His_kin-like_C"/>
</dbReference>
<dbReference type="Proteomes" id="UP000317722">
    <property type="component" value="Unassembled WGS sequence"/>
</dbReference>
<dbReference type="PANTHER" id="PTHR43711">
    <property type="entry name" value="TWO-COMPONENT HISTIDINE KINASE"/>
    <property type="match status" value="1"/>
</dbReference>
<gene>
    <name evidence="10" type="ORF">EAH86_19135</name>
</gene>
<dbReference type="OrthoDB" id="9813151at2"/>
<proteinExistence type="predicted"/>
<evidence type="ECO:0000256" key="5">
    <source>
        <dbReference type="ARBA" id="ARBA00022679"/>
    </source>
</evidence>
<protein>
    <recommendedName>
        <fullName evidence="3">histidine kinase</fullName>
        <ecNumber evidence="3">2.7.13.3</ecNumber>
    </recommendedName>
</protein>